<dbReference type="OrthoDB" id="275373at2"/>
<evidence type="ECO:0000313" key="2">
    <source>
        <dbReference type="Proteomes" id="UP000237819"/>
    </source>
</evidence>
<comment type="caution">
    <text evidence="1">The sequence shown here is derived from an EMBL/GenBank/DDBJ whole genome shotgun (WGS) entry which is preliminary data.</text>
</comment>
<dbReference type="AlphaFoldDB" id="A0A2S8GMF0"/>
<name>A0A2S8GMF0_9BACT</name>
<dbReference type="Proteomes" id="UP000237819">
    <property type="component" value="Unassembled WGS sequence"/>
</dbReference>
<accession>A0A2S8GMF0</accession>
<proteinExistence type="predicted"/>
<dbReference type="RefSeq" id="WP_105336012.1">
    <property type="nucleotide sequence ID" value="NZ_PUHZ01000014.1"/>
</dbReference>
<protein>
    <submittedName>
        <fullName evidence="1">Uncharacterized protein</fullName>
    </submittedName>
</protein>
<sequence length="230" mass="27547">MRFLMDLYRRWTTPPVVPPEIVEQLPKYVYDPERYLRTVRPRDFPSYLESWQETAALYDRWEPQLRKFATQARLQNIPPLQDTLSERDLAKVSIIESMIARTETPPRVFRHQVVFCVVPLIALPVANQLWPGSDDRCVLLTSEEMGRWDSIWQHPEEAFPWFCRFDWDVYDPPSQYWFHEYDLTTPEGSEPWLIHYFSWFGSLCAEGKEDLWSWDGKQAAFLRSIEHWDA</sequence>
<reference evidence="1 2" key="1">
    <citation type="submission" date="2018-02" db="EMBL/GenBank/DDBJ databases">
        <title>Comparative genomes isolates from brazilian mangrove.</title>
        <authorList>
            <person name="Araujo J.E."/>
            <person name="Taketani R.G."/>
            <person name="Silva M.C.P."/>
            <person name="Loureco M.V."/>
            <person name="Andreote F.D."/>
        </authorList>
    </citation>
    <scope>NUCLEOTIDE SEQUENCE [LARGE SCALE GENOMIC DNA]</scope>
    <source>
        <strain evidence="1 2">Nap-Phe MGV</strain>
    </source>
</reference>
<gene>
    <name evidence="1" type="ORF">C5Y93_13820</name>
</gene>
<dbReference type="EMBL" id="PUHZ01000014">
    <property type="protein sequence ID" value="PQO45521.1"/>
    <property type="molecule type" value="Genomic_DNA"/>
</dbReference>
<evidence type="ECO:0000313" key="1">
    <source>
        <dbReference type="EMBL" id="PQO45521.1"/>
    </source>
</evidence>
<organism evidence="1 2">
    <name type="scientific">Blastopirellula marina</name>
    <dbReference type="NCBI Taxonomy" id="124"/>
    <lineage>
        <taxon>Bacteria</taxon>
        <taxon>Pseudomonadati</taxon>
        <taxon>Planctomycetota</taxon>
        <taxon>Planctomycetia</taxon>
        <taxon>Pirellulales</taxon>
        <taxon>Pirellulaceae</taxon>
        <taxon>Blastopirellula</taxon>
    </lineage>
</organism>